<keyword evidence="2" id="KW-1185">Reference proteome</keyword>
<feature type="region of interest" description="Disordered" evidence="1">
    <location>
        <begin position="1"/>
        <end position="39"/>
    </location>
</feature>
<dbReference type="WBParaSite" id="sdigi.contig462.g8484.t1">
    <property type="protein sequence ID" value="sdigi.contig462.g8484.t1"/>
    <property type="gene ID" value="sdigi.contig462.g8484"/>
</dbReference>
<dbReference type="SUPFAM" id="SSF49562">
    <property type="entry name" value="C2 domain (Calcium/lipid-binding domain, CaLB)"/>
    <property type="match status" value="1"/>
</dbReference>
<dbReference type="GO" id="GO:0000149">
    <property type="term" value="F:SNARE binding"/>
    <property type="evidence" value="ECO:0007669"/>
    <property type="project" value="TreeGrafter"/>
</dbReference>
<reference evidence="3" key="1">
    <citation type="submission" date="2022-11" db="UniProtKB">
        <authorList>
            <consortium name="WormBaseParasite"/>
        </authorList>
    </citation>
    <scope>IDENTIFICATION</scope>
</reference>
<dbReference type="PANTHER" id="PTHR10024">
    <property type="entry name" value="SYNAPTOTAGMIN"/>
    <property type="match status" value="1"/>
</dbReference>
<protein>
    <submittedName>
        <fullName evidence="3">C2 domain-containing protein</fullName>
    </submittedName>
</protein>
<dbReference type="GO" id="GO:0001786">
    <property type="term" value="F:phosphatidylserine binding"/>
    <property type="evidence" value="ECO:0007669"/>
    <property type="project" value="TreeGrafter"/>
</dbReference>
<dbReference type="InterPro" id="IPR035892">
    <property type="entry name" value="C2_domain_sf"/>
</dbReference>
<evidence type="ECO:0000313" key="3">
    <source>
        <dbReference type="WBParaSite" id="sdigi.contig462.g8484.t1"/>
    </source>
</evidence>
<dbReference type="GO" id="GO:0030276">
    <property type="term" value="F:clathrin binding"/>
    <property type="evidence" value="ECO:0007669"/>
    <property type="project" value="TreeGrafter"/>
</dbReference>
<dbReference type="GO" id="GO:0005544">
    <property type="term" value="F:calcium-dependent phospholipid binding"/>
    <property type="evidence" value="ECO:0007669"/>
    <property type="project" value="TreeGrafter"/>
</dbReference>
<name>A0A915PYS5_9BILA</name>
<dbReference type="GO" id="GO:0005509">
    <property type="term" value="F:calcium ion binding"/>
    <property type="evidence" value="ECO:0007669"/>
    <property type="project" value="TreeGrafter"/>
</dbReference>
<organism evidence="2 3">
    <name type="scientific">Setaria digitata</name>
    <dbReference type="NCBI Taxonomy" id="48799"/>
    <lineage>
        <taxon>Eukaryota</taxon>
        <taxon>Metazoa</taxon>
        <taxon>Ecdysozoa</taxon>
        <taxon>Nematoda</taxon>
        <taxon>Chromadorea</taxon>
        <taxon>Rhabditida</taxon>
        <taxon>Spirurina</taxon>
        <taxon>Spiruromorpha</taxon>
        <taxon>Filarioidea</taxon>
        <taxon>Setariidae</taxon>
        <taxon>Setaria</taxon>
    </lineage>
</organism>
<accession>A0A915PYS5</accession>
<dbReference type="Proteomes" id="UP000887581">
    <property type="component" value="Unplaced"/>
</dbReference>
<dbReference type="GO" id="GO:0048791">
    <property type="term" value="P:calcium ion-regulated exocytosis of neurotransmitter"/>
    <property type="evidence" value="ECO:0007669"/>
    <property type="project" value="TreeGrafter"/>
</dbReference>
<evidence type="ECO:0000313" key="2">
    <source>
        <dbReference type="Proteomes" id="UP000887581"/>
    </source>
</evidence>
<evidence type="ECO:0000256" key="1">
    <source>
        <dbReference type="SAM" id="MobiDB-lite"/>
    </source>
</evidence>
<sequence length="282" mass="32355">MDSFASSHTMLHGILNSQHNRRNRTSSTQKRNVSRRTNRSLSLLDRRGLITAPRFPSRKSSISPLPHHKRQDMDSADMLAMLMHLSERDHRSDPFCAMFLPSVANSGDTSTPKSIIWEHIQRTASLPVQSFLRNVVGEVLLTLRYHLLKNVLIVDVIQVKDITRRQNCSIFLSVQLLQSCKVLEKYETSSKRLESRIYFKKTMQFNVPFAMFYSNDTNLLIKVCQDTKNADEIGHLVIGPQGNLTGVHHWRRIFSIPNTSFSAWHKLTSAVNHSHISQLQLL</sequence>
<proteinExistence type="predicted"/>
<dbReference type="GO" id="GO:0006906">
    <property type="term" value="P:vesicle fusion"/>
    <property type="evidence" value="ECO:0007669"/>
    <property type="project" value="TreeGrafter"/>
</dbReference>
<dbReference type="AlphaFoldDB" id="A0A915PYS5"/>
<dbReference type="GO" id="GO:0070382">
    <property type="term" value="C:exocytic vesicle"/>
    <property type="evidence" value="ECO:0007669"/>
    <property type="project" value="TreeGrafter"/>
</dbReference>
<dbReference type="GO" id="GO:0098793">
    <property type="term" value="C:presynapse"/>
    <property type="evidence" value="ECO:0007669"/>
    <property type="project" value="GOC"/>
</dbReference>
<dbReference type="PANTHER" id="PTHR10024:SF344">
    <property type="entry name" value="SYNAPTOTAGMIN-7"/>
    <property type="match status" value="1"/>
</dbReference>
<dbReference type="GO" id="GO:0030424">
    <property type="term" value="C:axon"/>
    <property type="evidence" value="ECO:0007669"/>
    <property type="project" value="TreeGrafter"/>
</dbReference>
<dbReference type="Gene3D" id="2.60.40.150">
    <property type="entry name" value="C2 domain"/>
    <property type="match status" value="1"/>
</dbReference>
<dbReference type="GO" id="GO:0005886">
    <property type="term" value="C:plasma membrane"/>
    <property type="evidence" value="ECO:0007669"/>
    <property type="project" value="TreeGrafter"/>
</dbReference>